<evidence type="ECO:0000256" key="1">
    <source>
        <dbReference type="SAM" id="SignalP"/>
    </source>
</evidence>
<feature type="signal peptide" evidence="1">
    <location>
        <begin position="1"/>
        <end position="24"/>
    </location>
</feature>
<evidence type="ECO:0000313" key="3">
    <source>
        <dbReference type="Proteomes" id="UP000246702"/>
    </source>
</evidence>
<proteinExistence type="predicted"/>
<dbReference type="AlphaFoldDB" id="A0A317X4F2"/>
<dbReference type="Proteomes" id="UP000246702">
    <property type="component" value="Unassembled WGS sequence"/>
</dbReference>
<protein>
    <submittedName>
        <fullName evidence="2">Uncharacterized protein</fullName>
    </submittedName>
</protein>
<accession>A0A317X4F2</accession>
<dbReference type="EMBL" id="MSFK01000006">
    <property type="protein sequence ID" value="PWY93479.1"/>
    <property type="molecule type" value="Genomic_DNA"/>
</dbReference>
<name>A0A317X4F2_9EURO</name>
<dbReference type="GeneID" id="37113255"/>
<feature type="chain" id="PRO_5016360528" evidence="1">
    <location>
        <begin position="25"/>
        <end position="79"/>
    </location>
</feature>
<gene>
    <name evidence="2" type="ORF">BO94DRAFT_532409</name>
</gene>
<keyword evidence="1" id="KW-0732">Signal</keyword>
<dbReference type="RefSeq" id="XP_025470240.1">
    <property type="nucleotide sequence ID" value="XM_025611112.1"/>
</dbReference>
<sequence length="79" mass="9382">MTPKFINTLLLVLFPLFFRRTTSSVTTAEEIQLRAAQCRNMSQAEHCQYMELVAFLNETRDLSLSRPAPYLLFRRQHRY</sequence>
<reference evidence="2 3" key="1">
    <citation type="submission" date="2016-12" db="EMBL/GenBank/DDBJ databases">
        <title>The genomes of Aspergillus section Nigri reveals drivers in fungal speciation.</title>
        <authorList>
            <consortium name="DOE Joint Genome Institute"/>
            <person name="Vesth T.C."/>
            <person name="Nybo J."/>
            <person name="Theobald S."/>
            <person name="Brandl J."/>
            <person name="Frisvad J.C."/>
            <person name="Nielsen K.F."/>
            <person name="Lyhne E.K."/>
            <person name="Kogle M.E."/>
            <person name="Kuo A."/>
            <person name="Riley R."/>
            <person name="Clum A."/>
            <person name="Nolan M."/>
            <person name="Lipzen A."/>
            <person name="Salamov A."/>
            <person name="Henrissat B."/>
            <person name="Wiebenga A."/>
            <person name="De Vries R.P."/>
            <person name="Grigoriev I.V."/>
            <person name="Mortensen U.H."/>
            <person name="Andersen M.R."/>
            <person name="Baker S.E."/>
        </authorList>
    </citation>
    <scope>NUCLEOTIDE SEQUENCE [LARGE SCALE GENOMIC DNA]</scope>
    <source>
        <strain evidence="2 3">CBS 115572</strain>
    </source>
</reference>
<evidence type="ECO:0000313" key="2">
    <source>
        <dbReference type="EMBL" id="PWY93479.1"/>
    </source>
</evidence>
<comment type="caution">
    <text evidence="2">The sequence shown here is derived from an EMBL/GenBank/DDBJ whole genome shotgun (WGS) entry which is preliminary data.</text>
</comment>
<keyword evidence="3" id="KW-1185">Reference proteome</keyword>
<organism evidence="2 3">
    <name type="scientific">Aspergillus sclerotioniger CBS 115572</name>
    <dbReference type="NCBI Taxonomy" id="1450535"/>
    <lineage>
        <taxon>Eukaryota</taxon>
        <taxon>Fungi</taxon>
        <taxon>Dikarya</taxon>
        <taxon>Ascomycota</taxon>
        <taxon>Pezizomycotina</taxon>
        <taxon>Eurotiomycetes</taxon>
        <taxon>Eurotiomycetidae</taxon>
        <taxon>Eurotiales</taxon>
        <taxon>Aspergillaceae</taxon>
        <taxon>Aspergillus</taxon>
        <taxon>Aspergillus subgen. Circumdati</taxon>
    </lineage>
</organism>